<evidence type="ECO:0000259" key="4">
    <source>
        <dbReference type="Pfam" id="PF00535"/>
    </source>
</evidence>
<dbReference type="InterPro" id="IPR029044">
    <property type="entry name" value="Nucleotide-diphossugar_trans"/>
</dbReference>
<name>A0A0G0K6A6_9BACT</name>
<dbReference type="PANTHER" id="PTHR43179:SF12">
    <property type="entry name" value="GALACTOFURANOSYLTRANSFERASE GLFT2"/>
    <property type="match status" value="1"/>
</dbReference>
<dbReference type="AlphaFoldDB" id="A0A0G0K6A6"/>
<dbReference type="Gene3D" id="3.90.550.10">
    <property type="entry name" value="Spore Coat Polysaccharide Biosynthesis Protein SpsA, Chain A"/>
    <property type="match status" value="1"/>
</dbReference>
<comment type="caution">
    <text evidence="5">The sequence shown here is derived from an EMBL/GenBank/DDBJ whole genome shotgun (WGS) entry which is preliminary data.</text>
</comment>
<protein>
    <submittedName>
        <fullName evidence="5">Glycosyl transferase family 2</fullName>
    </submittedName>
</protein>
<reference evidence="5 6" key="1">
    <citation type="journal article" date="2015" name="Nature">
        <title>rRNA introns, odd ribosomes, and small enigmatic genomes across a large radiation of phyla.</title>
        <authorList>
            <person name="Brown C.T."/>
            <person name="Hug L.A."/>
            <person name="Thomas B.C."/>
            <person name="Sharon I."/>
            <person name="Castelle C.J."/>
            <person name="Singh A."/>
            <person name="Wilkins M.J."/>
            <person name="Williams K.H."/>
            <person name="Banfield J.F."/>
        </authorList>
    </citation>
    <scope>NUCLEOTIDE SEQUENCE [LARGE SCALE GENOMIC DNA]</scope>
</reference>
<proteinExistence type="inferred from homology"/>
<dbReference type="Proteomes" id="UP000034022">
    <property type="component" value="Unassembled WGS sequence"/>
</dbReference>
<evidence type="ECO:0000313" key="6">
    <source>
        <dbReference type="Proteomes" id="UP000034022"/>
    </source>
</evidence>
<dbReference type="Pfam" id="PF00535">
    <property type="entry name" value="Glycos_transf_2"/>
    <property type="match status" value="1"/>
</dbReference>
<comment type="similarity">
    <text evidence="1">Belongs to the glycosyltransferase 2 family.</text>
</comment>
<sequence>MFKKVAIIISPNYKDYAEKFLPDCIKSIREQDYSGDIKIFITDNETSPTSVLLLKKLAPDAELVLNIHNDGFAKGCNDSMRLALSQGFDYIFLVSIHSILEKNCVSELVKLLESDKKIGVAQARMMLYGDTDIVASLGNETHFLGFGFSSGYKKRWENQNIISKDVFYTSGASMMFPREALIKVGLFDEEYWMYNEDQELPWRLCLNGWRAVVALNAVAVTKYNFKRSIKQTYWMDRNRIISIIICYKIKTLILILPAFIIMEIGQLFFAWKNKWLKDKLRVYLYFLNPKTWAYLISARHRNQSLRIIKDKEICKMITGVIDHQEFNDWKLRLINPFFNFYWKTIKFIMFW</sequence>
<keyword evidence="3 5" id="KW-0808">Transferase</keyword>
<dbReference type="SUPFAM" id="SSF53448">
    <property type="entry name" value="Nucleotide-diphospho-sugar transferases"/>
    <property type="match status" value="1"/>
</dbReference>
<dbReference type="GO" id="GO:0016757">
    <property type="term" value="F:glycosyltransferase activity"/>
    <property type="evidence" value="ECO:0007669"/>
    <property type="project" value="UniProtKB-KW"/>
</dbReference>
<dbReference type="EMBL" id="LBUU01000002">
    <property type="protein sequence ID" value="KKQ71020.1"/>
    <property type="molecule type" value="Genomic_DNA"/>
</dbReference>
<feature type="domain" description="Glycosyltransferase 2-like" evidence="4">
    <location>
        <begin position="8"/>
        <end position="184"/>
    </location>
</feature>
<evidence type="ECO:0000256" key="2">
    <source>
        <dbReference type="ARBA" id="ARBA00022676"/>
    </source>
</evidence>
<dbReference type="InterPro" id="IPR001173">
    <property type="entry name" value="Glyco_trans_2-like"/>
</dbReference>
<dbReference type="PANTHER" id="PTHR43179">
    <property type="entry name" value="RHAMNOSYLTRANSFERASE WBBL"/>
    <property type="match status" value="1"/>
</dbReference>
<evidence type="ECO:0000313" key="5">
    <source>
        <dbReference type="EMBL" id="KKQ71020.1"/>
    </source>
</evidence>
<keyword evidence="2" id="KW-0328">Glycosyltransferase</keyword>
<gene>
    <name evidence="5" type="ORF">US91_C0002G0099</name>
</gene>
<evidence type="ECO:0000256" key="3">
    <source>
        <dbReference type="ARBA" id="ARBA00022679"/>
    </source>
</evidence>
<organism evidence="5 6">
    <name type="scientific">Candidatus Falkowbacteria bacterium GW2011_GWE1_38_31</name>
    <dbReference type="NCBI Taxonomy" id="1618638"/>
    <lineage>
        <taxon>Bacteria</taxon>
        <taxon>Candidatus Falkowiibacteriota</taxon>
    </lineage>
</organism>
<evidence type="ECO:0000256" key="1">
    <source>
        <dbReference type="ARBA" id="ARBA00006739"/>
    </source>
</evidence>
<accession>A0A0G0K6A6</accession>